<dbReference type="InterPro" id="IPR016176">
    <property type="entry name" value="Cbl-dep_enz_cat"/>
</dbReference>
<organism evidence="2 3">
    <name type="scientific">Aureibaculum flavum</name>
    <dbReference type="NCBI Taxonomy" id="2795986"/>
    <lineage>
        <taxon>Bacteria</taxon>
        <taxon>Pseudomonadati</taxon>
        <taxon>Bacteroidota</taxon>
        <taxon>Flavobacteriia</taxon>
        <taxon>Flavobacteriales</taxon>
        <taxon>Flavobacteriaceae</taxon>
        <taxon>Aureibaculum</taxon>
    </lineage>
</organism>
<gene>
    <name evidence="2" type="ORF">JBL43_14325</name>
</gene>
<proteinExistence type="predicted"/>
<dbReference type="RefSeq" id="WP_198842092.1">
    <property type="nucleotide sequence ID" value="NZ_JAEHFJ010000007.1"/>
</dbReference>
<keyword evidence="3" id="KW-1185">Reference proteome</keyword>
<dbReference type="Pfam" id="PF01642">
    <property type="entry name" value="MM_CoA_mutase"/>
    <property type="match status" value="1"/>
</dbReference>
<evidence type="ECO:0000313" key="2">
    <source>
        <dbReference type="EMBL" id="MBJ2175425.1"/>
    </source>
</evidence>
<dbReference type="PANTHER" id="PTHR48101:SF1">
    <property type="entry name" value="METHYLMALONYL-COA MUTASE, LARGE SUBUNIT"/>
    <property type="match status" value="1"/>
</dbReference>
<accession>A0ABS0WTW4</accession>
<evidence type="ECO:0000259" key="1">
    <source>
        <dbReference type="Pfam" id="PF01642"/>
    </source>
</evidence>
<dbReference type="Gene3D" id="3.20.20.240">
    <property type="entry name" value="Methylmalonyl-CoA mutase"/>
    <property type="match status" value="1"/>
</dbReference>
<name>A0ABS0WTW4_9FLAO</name>
<protein>
    <submittedName>
        <fullName evidence="2">Methylmalonyl-CoA mutase subunit beta</fullName>
    </submittedName>
</protein>
<dbReference type="SUPFAM" id="SSF51703">
    <property type="entry name" value="Cobalamin (vitamin B12)-dependent enzymes"/>
    <property type="match status" value="1"/>
</dbReference>
<dbReference type="Proteomes" id="UP000623301">
    <property type="component" value="Unassembled WGS sequence"/>
</dbReference>
<feature type="domain" description="Methylmalonyl-CoA mutase alpha/beta chain catalytic" evidence="1">
    <location>
        <begin position="149"/>
        <end position="425"/>
    </location>
</feature>
<comment type="caution">
    <text evidence="2">The sequence shown here is derived from an EMBL/GenBank/DDBJ whole genome shotgun (WGS) entry which is preliminary data.</text>
</comment>
<dbReference type="EMBL" id="JAEHFJ010000007">
    <property type="protein sequence ID" value="MBJ2175425.1"/>
    <property type="molecule type" value="Genomic_DNA"/>
</dbReference>
<dbReference type="CDD" id="cd03677">
    <property type="entry name" value="MM_CoA_mutase_beta"/>
    <property type="match status" value="1"/>
</dbReference>
<dbReference type="PANTHER" id="PTHR48101">
    <property type="entry name" value="METHYLMALONYL-COA MUTASE, MITOCHONDRIAL-RELATED"/>
    <property type="match status" value="1"/>
</dbReference>
<evidence type="ECO:0000313" key="3">
    <source>
        <dbReference type="Proteomes" id="UP000623301"/>
    </source>
</evidence>
<sequence length="459" mass="52750">MSHFLFDEFYQVSAKEWKQKIQFDLKGADYNKTLVWESNEGIKVKPFYHKDDTKFLPIVTSKKKYSICQSIFISDVKVASFLAKDALKRGAKSIEFEAHAEFDIHQLLDQILHSGDTKDNVQIYFKLNFLSETFLIRLIEKCDDLPVFLNVDLIGNLAKTGNWFKNKKEDYTVLENILKKATTNANVLSVDAGLYQNAGADIVQQVAYTLGHGNEYLNTITGDTKQIVDAISFQFAIGGNYFFEIAKLRAFEYLWQLLTKEYDVNIKAELFVKPSLRNKTLYDSSVNMLRTTTECMSAILGGADVISNVSYDSLYHKKNEFGERIARNQLLILQEESYFKEVSQVAEGSYYIESLTKEITEKALQLFKNIEKSGGFLNQLEAGTIQRKIEQSAVKEQQLFDKGEITLLGGNKYSNVDERMKTELELYPFVKIKPRKTEIRPIITKRLAESLEQERIEKE</sequence>
<reference evidence="2 3" key="1">
    <citation type="submission" date="2020-12" db="EMBL/GenBank/DDBJ databases">
        <title>Aureibaculum luteum sp. nov. and Aureibaculum flavum sp. nov., novel members of the family Flavobacteriaceae isolated from Antarctic intertidal sediments.</title>
        <authorList>
            <person name="He X."/>
            <person name="Zhang X."/>
        </authorList>
    </citation>
    <scope>NUCLEOTIDE SEQUENCE [LARGE SCALE GENOMIC DNA]</scope>
    <source>
        <strain evidence="2 3">A20</strain>
    </source>
</reference>
<dbReference type="InterPro" id="IPR006099">
    <property type="entry name" value="MeMalonylCoA_mutase_a/b_cat"/>
</dbReference>